<accession>A0A1B6CM03</accession>
<dbReference type="EMBL" id="GEDC01022791">
    <property type="protein sequence ID" value="JAS14507.1"/>
    <property type="molecule type" value="Transcribed_RNA"/>
</dbReference>
<proteinExistence type="predicted"/>
<evidence type="ECO:0000313" key="3">
    <source>
        <dbReference type="EMBL" id="JAS14507.1"/>
    </source>
</evidence>
<dbReference type="PANTHER" id="PTHR10612:SF62">
    <property type="entry name" value="LIPOCALIN_CYTOSOLIC FATTY-ACID BINDING DOMAIN-CONTAINING PROTEIN"/>
    <property type="match status" value="1"/>
</dbReference>
<dbReference type="CDD" id="cd00301">
    <property type="entry name" value="lipocalin_FABP"/>
    <property type="match status" value="1"/>
</dbReference>
<name>A0A1B6CM03_9HEMI</name>
<sequence>MCRSILLFFGCVYVAYGRDCIHPEVLANPDLNKLGGDWYELAYTSANESLLDDYKDTSCVKLNYKPNDDGFDVSGSYKEEGKSETIKGTYKMADKSKALFDLNFPDEPEYNDYKYHYLCTDYTNYLAGYSSNGYQKGDGLCSEYVVVAGRDPSKMPEVMANEHLKKCLSDKVQTEIGKLKAISQIGCN</sequence>
<dbReference type="SUPFAM" id="SSF50814">
    <property type="entry name" value="Lipocalins"/>
    <property type="match status" value="1"/>
</dbReference>
<evidence type="ECO:0000256" key="1">
    <source>
        <dbReference type="SAM" id="SignalP"/>
    </source>
</evidence>
<feature type="chain" id="PRO_5008580490" description="Lipocalin/cytosolic fatty-acid binding domain-containing protein" evidence="1">
    <location>
        <begin position="18"/>
        <end position="188"/>
    </location>
</feature>
<feature type="domain" description="Lipocalin/cytosolic fatty-acid binding" evidence="2">
    <location>
        <begin position="36"/>
        <end position="159"/>
    </location>
</feature>
<dbReference type="Gene3D" id="2.40.128.20">
    <property type="match status" value="1"/>
</dbReference>
<organism evidence="3">
    <name type="scientific">Clastoptera arizonana</name>
    <name type="common">Arizona spittle bug</name>
    <dbReference type="NCBI Taxonomy" id="38151"/>
    <lineage>
        <taxon>Eukaryota</taxon>
        <taxon>Metazoa</taxon>
        <taxon>Ecdysozoa</taxon>
        <taxon>Arthropoda</taxon>
        <taxon>Hexapoda</taxon>
        <taxon>Insecta</taxon>
        <taxon>Pterygota</taxon>
        <taxon>Neoptera</taxon>
        <taxon>Paraneoptera</taxon>
        <taxon>Hemiptera</taxon>
        <taxon>Auchenorrhyncha</taxon>
        <taxon>Cercopoidea</taxon>
        <taxon>Clastopteridae</taxon>
        <taxon>Clastoptera</taxon>
    </lineage>
</organism>
<dbReference type="GO" id="GO:0006629">
    <property type="term" value="P:lipid metabolic process"/>
    <property type="evidence" value="ECO:0007669"/>
    <property type="project" value="TreeGrafter"/>
</dbReference>
<gene>
    <name evidence="3" type="ORF">g.7694</name>
</gene>
<dbReference type="InterPro" id="IPR012674">
    <property type="entry name" value="Calycin"/>
</dbReference>
<reference evidence="3" key="1">
    <citation type="submission" date="2015-12" db="EMBL/GenBank/DDBJ databases">
        <title>De novo transcriptome assembly of four potential Pierce s Disease insect vectors from Arizona vineyards.</title>
        <authorList>
            <person name="Tassone E.E."/>
        </authorList>
    </citation>
    <scope>NUCLEOTIDE SEQUENCE</scope>
</reference>
<dbReference type="Pfam" id="PF00061">
    <property type="entry name" value="Lipocalin"/>
    <property type="match status" value="1"/>
</dbReference>
<dbReference type="GO" id="GO:0000302">
    <property type="term" value="P:response to reactive oxygen species"/>
    <property type="evidence" value="ECO:0007669"/>
    <property type="project" value="TreeGrafter"/>
</dbReference>
<dbReference type="InterPro" id="IPR000566">
    <property type="entry name" value="Lipocln_cytosolic_FA-bd_dom"/>
</dbReference>
<dbReference type="GO" id="GO:0005737">
    <property type="term" value="C:cytoplasm"/>
    <property type="evidence" value="ECO:0007669"/>
    <property type="project" value="TreeGrafter"/>
</dbReference>
<dbReference type="AlphaFoldDB" id="A0A1B6CM03"/>
<dbReference type="PANTHER" id="PTHR10612">
    <property type="entry name" value="APOLIPOPROTEIN D"/>
    <property type="match status" value="1"/>
</dbReference>
<protein>
    <recommendedName>
        <fullName evidence="2">Lipocalin/cytosolic fatty-acid binding domain-containing protein</fullName>
    </recommendedName>
</protein>
<feature type="signal peptide" evidence="1">
    <location>
        <begin position="1"/>
        <end position="17"/>
    </location>
</feature>
<evidence type="ECO:0000259" key="2">
    <source>
        <dbReference type="Pfam" id="PF00061"/>
    </source>
</evidence>
<keyword evidence="1" id="KW-0732">Signal</keyword>